<dbReference type="InterPro" id="IPR039426">
    <property type="entry name" value="TonB-dep_rcpt-like"/>
</dbReference>
<evidence type="ECO:0000256" key="3">
    <source>
        <dbReference type="ARBA" id="ARBA00022452"/>
    </source>
</evidence>
<proteinExistence type="inferred from homology"/>
<evidence type="ECO:0000256" key="10">
    <source>
        <dbReference type="PROSITE-ProRule" id="PRU01360"/>
    </source>
</evidence>
<feature type="domain" description="TonB-dependent receptor plug" evidence="13">
    <location>
        <begin position="132"/>
        <end position="226"/>
    </location>
</feature>
<evidence type="ECO:0000256" key="2">
    <source>
        <dbReference type="ARBA" id="ARBA00022448"/>
    </source>
</evidence>
<evidence type="ECO:0000313" key="14">
    <source>
        <dbReference type="EMBL" id="WKN36143.1"/>
    </source>
</evidence>
<comment type="similarity">
    <text evidence="10 11">Belongs to the TonB-dependent receptor family.</text>
</comment>
<dbReference type="GO" id="GO:0009279">
    <property type="term" value="C:cell outer membrane"/>
    <property type="evidence" value="ECO:0007669"/>
    <property type="project" value="UniProtKB-SubCell"/>
</dbReference>
<dbReference type="Pfam" id="PF00593">
    <property type="entry name" value="TonB_dep_Rec_b-barrel"/>
    <property type="match status" value="1"/>
</dbReference>
<reference evidence="14" key="2">
    <citation type="journal article" date="2024" name="Antonie Van Leeuwenhoek">
        <title>Roseihalotalea indica gen. nov., sp. nov., a halophilic Bacteroidetes from mesopelagic Southwest Indian Ocean with higher carbohydrate metabolic potential.</title>
        <authorList>
            <person name="Chen B."/>
            <person name="Zhang M."/>
            <person name="Lin D."/>
            <person name="Ye J."/>
            <person name="Tang K."/>
        </authorList>
    </citation>
    <scope>NUCLEOTIDE SEQUENCE</scope>
    <source>
        <strain evidence="14">TK19036</strain>
    </source>
</reference>
<keyword evidence="8 14" id="KW-0675">Receptor</keyword>
<evidence type="ECO:0000256" key="1">
    <source>
        <dbReference type="ARBA" id="ARBA00004571"/>
    </source>
</evidence>
<dbReference type="InterPro" id="IPR000531">
    <property type="entry name" value="Beta-barrel_TonB"/>
</dbReference>
<dbReference type="PANTHER" id="PTHR30069:SF29">
    <property type="entry name" value="HEMOGLOBIN AND HEMOGLOBIN-HAPTOGLOBIN-BINDING PROTEIN 1-RELATED"/>
    <property type="match status" value="1"/>
</dbReference>
<dbReference type="SUPFAM" id="SSF56935">
    <property type="entry name" value="Porins"/>
    <property type="match status" value="1"/>
</dbReference>
<keyword evidence="4 10" id="KW-0812">Transmembrane</keyword>
<dbReference type="Pfam" id="PF13715">
    <property type="entry name" value="CarbopepD_reg_2"/>
    <property type="match status" value="1"/>
</dbReference>
<dbReference type="EMBL" id="CP120682">
    <property type="protein sequence ID" value="WKN36143.1"/>
    <property type="molecule type" value="Genomic_DNA"/>
</dbReference>
<evidence type="ECO:0000259" key="12">
    <source>
        <dbReference type="Pfam" id="PF00593"/>
    </source>
</evidence>
<keyword evidence="7 10" id="KW-0472">Membrane</keyword>
<dbReference type="Gene3D" id="2.60.40.1120">
    <property type="entry name" value="Carboxypeptidase-like, regulatory domain"/>
    <property type="match status" value="1"/>
</dbReference>
<dbReference type="PROSITE" id="PS52016">
    <property type="entry name" value="TONB_DEPENDENT_REC_3"/>
    <property type="match status" value="1"/>
</dbReference>
<dbReference type="AlphaFoldDB" id="A0AA49JCY7"/>
<evidence type="ECO:0000256" key="9">
    <source>
        <dbReference type="ARBA" id="ARBA00023237"/>
    </source>
</evidence>
<organism evidence="14">
    <name type="scientific">Roseihalotalea indica</name>
    <dbReference type="NCBI Taxonomy" id="2867963"/>
    <lineage>
        <taxon>Bacteria</taxon>
        <taxon>Pseudomonadati</taxon>
        <taxon>Bacteroidota</taxon>
        <taxon>Cytophagia</taxon>
        <taxon>Cytophagales</taxon>
        <taxon>Catalimonadaceae</taxon>
        <taxon>Roseihalotalea</taxon>
    </lineage>
</organism>
<dbReference type="SUPFAM" id="SSF49464">
    <property type="entry name" value="Carboxypeptidase regulatory domain-like"/>
    <property type="match status" value="1"/>
</dbReference>
<name>A0AA49JCY7_9BACT</name>
<comment type="subcellular location">
    <subcellularLocation>
        <location evidence="1 10">Cell outer membrane</location>
        <topology evidence="1 10">Multi-pass membrane protein</topology>
    </subcellularLocation>
</comment>
<dbReference type="Gene3D" id="2.40.170.20">
    <property type="entry name" value="TonB-dependent receptor, beta-barrel domain"/>
    <property type="match status" value="1"/>
</dbReference>
<evidence type="ECO:0000256" key="4">
    <source>
        <dbReference type="ARBA" id="ARBA00022692"/>
    </source>
</evidence>
<evidence type="ECO:0000256" key="11">
    <source>
        <dbReference type="RuleBase" id="RU003357"/>
    </source>
</evidence>
<dbReference type="Pfam" id="PF07715">
    <property type="entry name" value="Plug"/>
    <property type="match status" value="1"/>
</dbReference>
<dbReference type="PANTHER" id="PTHR30069">
    <property type="entry name" value="TONB-DEPENDENT OUTER MEMBRANE RECEPTOR"/>
    <property type="match status" value="1"/>
</dbReference>
<dbReference type="GO" id="GO:0015344">
    <property type="term" value="F:siderophore uptake transmembrane transporter activity"/>
    <property type="evidence" value="ECO:0007669"/>
    <property type="project" value="TreeGrafter"/>
</dbReference>
<evidence type="ECO:0000256" key="6">
    <source>
        <dbReference type="ARBA" id="ARBA00023077"/>
    </source>
</evidence>
<dbReference type="InterPro" id="IPR036942">
    <property type="entry name" value="Beta-barrel_TonB_sf"/>
</dbReference>
<dbReference type="InterPro" id="IPR012910">
    <property type="entry name" value="Plug_dom"/>
</dbReference>
<dbReference type="InterPro" id="IPR008969">
    <property type="entry name" value="CarboxyPept-like_regulatory"/>
</dbReference>
<reference evidence="14" key="1">
    <citation type="journal article" date="2023" name="Comput. Struct. Biotechnol. J.">
        <title>Discovery of a novel marine Bacteroidetes with a rich repertoire of carbohydrate-active enzymes.</title>
        <authorList>
            <person name="Chen B."/>
            <person name="Liu G."/>
            <person name="Chen Q."/>
            <person name="Wang H."/>
            <person name="Liu L."/>
            <person name="Tang K."/>
        </authorList>
    </citation>
    <scope>NUCLEOTIDE SEQUENCE</scope>
    <source>
        <strain evidence="14">TK19036</strain>
    </source>
</reference>
<gene>
    <name evidence="14" type="ORF">K4G66_27635</name>
</gene>
<evidence type="ECO:0000256" key="8">
    <source>
        <dbReference type="ARBA" id="ARBA00023170"/>
    </source>
</evidence>
<protein>
    <submittedName>
        <fullName evidence="14">TonB-dependent receptor</fullName>
    </submittedName>
</protein>
<keyword evidence="5" id="KW-0732">Signal</keyword>
<evidence type="ECO:0000256" key="5">
    <source>
        <dbReference type="ARBA" id="ARBA00022729"/>
    </source>
</evidence>
<keyword evidence="3 10" id="KW-1134">Transmembrane beta strand</keyword>
<dbReference type="Gene3D" id="2.170.130.10">
    <property type="entry name" value="TonB-dependent receptor, plug domain"/>
    <property type="match status" value="1"/>
</dbReference>
<evidence type="ECO:0000256" key="7">
    <source>
        <dbReference type="ARBA" id="ARBA00023136"/>
    </source>
</evidence>
<feature type="domain" description="TonB-dependent receptor-like beta-barrel" evidence="12">
    <location>
        <begin position="326"/>
        <end position="734"/>
    </location>
</feature>
<dbReference type="GO" id="GO:0044718">
    <property type="term" value="P:siderophore transmembrane transport"/>
    <property type="evidence" value="ECO:0007669"/>
    <property type="project" value="TreeGrafter"/>
</dbReference>
<sequence>MRRYILFLLALAGFLDAYSHEKTGRVIGQVTDQIGDPLIGVTVQLKGTKLGAVSKENGDFRLEGIPPGNYSLVFTYVGFEKSEVKAVNVDISSVVNVGRITLVESFLSLDEVVVTPGSYSIMEKVDTRSQLALSEEDIKNMAWAEDITRAVARLPGISSSDYSSKFAIRGGESDEVLIALDGMELYEPFHQRDYSGGLFSIIDIEAVRGVDLMTGGFSAEYGNRLSGVFGMRTKNASSNERHVQLGLSVMNAQLYANGRFAKNRGSYLVSARRGMLDLSLKAIGNQEYFPKYYDGLVKIDFRLNDKHQIAFHLLHSGDQAFIDNAPDGDEFDQYDTKYYNTYGWLTLNSFYSDKLFSRTLLYTGAINHDRTGGFDKYDTSDKGSFSVDDQREYSFFGLKQDWSWETFDKLHVKFGFEAKKLQAIYHYVNSIHELRVNNNEELYNFDRDLDISLHPTGEQIGSYLTTRFIILPKLIAETGLRFDYTSYTGDKNWSPRVGLLYAFSSSTSLRAGWGYYYQSQFINTLDVNNGNTNFNSAELAKHYVIGADHSFPRGINIRLEAYYKDLSNISPLWQNLRDHLENYPEVRNDNAHVVFNGITSKGIELFLRYDEGRKISWWFSYALAQAMDEIKDIEFDGLLSKRTGKVPRLNNQTHTIYADINYRPTSLWHFNSSWQFYKGWPRTDYTYRYTYLPNGDIHFYQVHAEFNGTLYPAYHRLDLRANRRFTLQKGSITAYLHLINAYNRQNLKKFDLDTRNDNDELSIDKNGNYVPFEDNKYWLGFLPVFGFRWEF</sequence>
<keyword evidence="9 10" id="KW-0998">Cell outer membrane</keyword>
<accession>A0AA49JCY7</accession>
<evidence type="ECO:0000259" key="13">
    <source>
        <dbReference type="Pfam" id="PF07715"/>
    </source>
</evidence>
<keyword evidence="6 11" id="KW-0798">TonB box</keyword>
<dbReference type="InterPro" id="IPR037066">
    <property type="entry name" value="Plug_dom_sf"/>
</dbReference>
<keyword evidence="2 10" id="KW-0813">Transport</keyword>